<accession>A0AAD5WQA8</accession>
<name>A0AAD5WQA8_9PEZI</name>
<gene>
    <name evidence="2" type="ORF">MKZ38_005563</name>
</gene>
<proteinExistence type="predicted"/>
<protein>
    <submittedName>
        <fullName evidence="2">Uncharacterized protein</fullName>
    </submittedName>
</protein>
<sequence>MISGHRKDVKDRTKAADDPTNRSHPLEWIKSTAIEYIKAQEDSSLNILQAFARGIKKRRDEGAVLHIPFLDVWTVSSSTGPRVILTGRSEQQGNPSKTQVVLIYPSQRAAVMVNLTSNQQAIVTMRYADTAGQVFTGYAIVKYKGCALLENYTVHGIVVPYMDQGVSDGELVIRTKNHTWVDIVFQVGALEAQAIELEPPESFNLVNPQLRDTAITEFIGAMWGRTVPEWSVLTTGRMIRCVI</sequence>
<keyword evidence="3" id="KW-1185">Reference proteome</keyword>
<feature type="region of interest" description="Disordered" evidence="1">
    <location>
        <begin position="1"/>
        <end position="24"/>
    </location>
</feature>
<dbReference type="AlphaFoldDB" id="A0AAD5WQA8"/>
<reference evidence="2" key="1">
    <citation type="submission" date="2022-07" db="EMBL/GenBank/DDBJ databases">
        <title>Draft genome sequence of Zalerion maritima ATCC 34329, a (micro)plastics degrading marine fungus.</title>
        <authorList>
            <person name="Paco A."/>
            <person name="Goncalves M.F.M."/>
            <person name="Rocha-Santos T.A.P."/>
            <person name="Alves A."/>
        </authorList>
    </citation>
    <scope>NUCLEOTIDE SEQUENCE</scope>
    <source>
        <strain evidence="2">ATCC 34329</strain>
    </source>
</reference>
<organism evidence="2 3">
    <name type="scientific">Zalerion maritima</name>
    <dbReference type="NCBI Taxonomy" id="339359"/>
    <lineage>
        <taxon>Eukaryota</taxon>
        <taxon>Fungi</taxon>
        <taxon>Dikarya</taxon>
        <taxon>Ascomycota</taxon>
        <taxon>Pezizomycotina</taxon>
        <taxon>Sordariomycetes</taxon>
        <taxon>Lulworthiomycetidae</taxon>
        <taxon>Lulworthiales</taxon>
        <taxon>Lulworthiaceae</taxon>
        <taxon>Zalerion</taxon>
    </lineage>
</organism>
<dbReference type="EMBL" id="JAKWBI020000332">
    <property type="protein sequence ID" value="KAJ2896436.1"/>
    <property type="molecule type" value="Genomic_DNA"/>
</dbReference>
<dbReference type="Proteomes" id="UP001201980">
    <property type="component" value="Unassembled WGS sequence"/>
</dbReference>
<evidence type="ECO:0000313" key="2">
    <source>
        <dbReference type="EMBL" id="KAJ2896436.1"/>
    </source>
</evidence>
<evidence type="ECO:0000313" key="3">
    <source>
        <dbReference type="Proteomes" id="UP001201980"/>
    </source>
</evidence>
<evidence type="ECO:0000256" key="1">
    <source>
        <dbReference type="SAM" id="MobiDB-lite"/>
    </source>
</evidence>
<comment type="caution">
    <text evidence="2">The sequence shown here is derived from an EMBL/GenBank/DDBJ whole genome shotgun (WGS) entry which is preliminary data.</text>
</comment>